<dbReference type="GO" id="GO:0045892">
    <property type="term" value="P:negative regulation of DNA-templated transcription"/>
    <property type="evidence" value="ECO:0007669"/>
    <property type="project" value="InterPro"/>
</dbReference>
<dbReference type="AlphaFoldDB" id="A0A7X0PIE9"/>
<evidence type="ECO:0000313" key="12">
    <source>
        <dbReference type="Proteomes" id="UP000575083"/>
    </source>
</evidence>
<evidence type="ECO:0000313" key="11">
    <source>
        <dbReference type="EMBL" id="MBB6562540.1"/>
    </source>
</evidence>
<organism evidence="11 12">
    <name type="scientific">Acidovorax soli</name>
    <dbReference type="NCBI Taxonomy" id="592050"/>
    <lineage>
        <taxon>Bacteria</taxon>
        <taxon>Pseudomonadati</taxon>
        <taxon>Pseudomonadota</taxon>
        <taxon>Betaproteobacteria</taxon>
        <taxon>Burkholderiales</taxon>
        <taxon>Comamonadaceae</taxon>
        <taxon>Acidovorax</taxon>
    </lineage>
</organism>
<evidence type="ECO:0000256" key="1">
    <source>
        <dbReference type="ARBA" id="ARBA00005322"/>
    </source>
</evidence>
<dbReference type="Proteomes" id="UP000575083">
    <property type="component" value="Unassembled WGS sequence"/>
</dbReference>
<name>A0A7X0PIE9_9BURK</name>
<dbReference type="RefSeq" id="WP_184862655.1">
    <property type="nucleotide sequence ID" value="NZ_JACHLK010000013.1"/>
</dbReference>
<evidence type="ECO:0000259" key="10">
    <source>
        <dbReference type="Pfam" id="PF04316"/>
    </source>
</evidence>
<dbReference type="InterPro" id="IPR007412">
    <property type="entry name" value="FlgM"/>
</dbReference>
<evidence type="ECO:0000256" key="5">
    <source>
        <dbReference type="ARBA" id="ARBA00023015"/>
    </source>
</evidence>
<protein>
    <recommendedName>
        <fullName evidence="2">Negative regulator of flagellin synthesis</fullName>
    </recommendedName>
    <alternativeName>
        <fullName evidence="8">Anti-sigma-28 factor</fullName>
    </alternativeName>
</protein>
<feature type="region of interest" description="Disordered" evidence="9">
    <location>
        <begin position="21"/>
        <end position="41"/>
    </location>
</feature>
<proteinExistence type="inferred from homology"/>
<evidence type="ECO:0000256" key="3">
    <source>
        <dbReference type="ARBA" id="ARBA00022491"/>
    </source>
</evidence>
<reference evidence="11 12" key="1">
    <citation type="submission" date="2020-08" db="EMBL/GenBank/DDBJ databases">
        <title>Functional genomics of gut bacteria from endangered species of beetles.</title>
        <authorList>
            <person name="Carlos-Shanley C."/>
        </authorList>
    </citation>
    <scope>NUCLEOTIDE SEQUENCE [LARGE SCALE GENOMIC DNA]</scope>
    <source>
        <strain evidence="11 12">S00198</strain>
    </source>
</reference>
<dbReference type="InterPro" id="IPR035890">
    <property type="entry name" value="Anti-sigma-28_factor_FlgM_sf"/>
</dbReference>
<keyword evidence="12" id="KW-1185">Reference proteome</keyword>
<evidence type="ECO:0000256" key="6">
    <source>
        <dbReference type="ARBA" id="ARBA00023163"/>
    </source>
</evidence>
<evidence type="ECO:0000256" key="2">
    <source>
        <dbReference type="ARBA" id="ARBA00017823"/>
    </source>
</evidence>
<feature type="compositionally biased region" description="Low complexity" evidence="9">
    <location>
        <begin position="21"/>
        <end position="32"/>
    </location>
</feature>
<keyword evidence="11" id="KW-0282">Flagellum</keyword>
<sequence>MKITSTGITALPAAAPVADTSAAAPAQAAASPDEPTRASGVLEAAQSALRALPEIDEAKVAAVRDALARGEIRFDAGKLAGLITRYHGGRE</sequence>
<dbReference type="Pfam" id="PF04316">
    <property type="entry name" value="FlgM"/>
    <property type="match status" value="1"/>
</dbReference>
<feature type="domain" description="Anti-sigma-28 factor FlgM C-terminal" evidence="10">
    <location>
        <begin position="42"/>
        <end position="81"/>
    </location>
</feature>
<accession>A0A7X0PIE9</accession>
<dbReference type="GO" id="GO:0044781">
    <property type="term" value="P:bacterial-type flagellum organization"/>
    <property type="evidence" value="ECO:0007669"/>
    <property type="project" value="UniProtKB-KW"/>
</dbReference>
<gene>
    <name evidence="11" type="ORF">HNP48_005253</name>
</gene>
<keyword evidence="11" id="KW-0969">Cilium</keyword>
<dbReference type="InterPro" id="IPR031316">
    <property type="entry name" value="FlgM_C"/>
</dbReference>
<evidence type="ECO:0000256" key="9">
    <source>
        <dbReference type="SAM" id="MobiDB-lite"/>
    </source>
</evidence>
<keyword evidence="5" id="KW-0805">Transcription regulation</keyword>
<keyword evidence="3" id="KW-0678">Repressor</keyword>
<dbReference type="NCBIfam" id="TIGR03824">
    <property type="entry name" value="FlgM_jcvi"/>
    <property type="match status" value="1"/>
</dbReference>
<dbReference type="EMBL" id="JACHLK010000013">
    <property type="protein sequence ID" value="MBB6562540.1"/>
    <property type="molecule type" value="Genomic_DNA"/>
</dbReference>
<comment type="similarity">
    <text evidence="1">Belongs to the FlgM family.</text>
</comment>
<comment type="function">
    <text evidence="7">Responsible for the coupling of flagellin expression to flagellar assembly by preventing expression of the flagellin genes when a component of the middle class of proteins is defective. It negatively regulates flagellar genes by inhibiting the activity of FliA by directly binding to FliA.</text>
</comment>
<evidence type="ECO:0000256" key="8">
    <source>
        <dbReference type="ARBA" id="ARBA00030117"/>
    </source>
</evidence>
<keyword evidence="4" id="KW-1005">Bacterial flagellum biogenesis</keyword>
<comment type="caution">
    <text evidence="11">The sequence shown here is derived from an EMBL/GenBank/DDBJ whole genome shotgun (WGS) entry which is preliminary data.</text>
</comment>
<evidence type="ECO:0000256" key="7">
    <source>
        <dbReference type="ARBA" id="ARBA00024739"/>
    </source>
</evidence>
<dbReference type="SUPFAM" id="SSF101498">
    <property type="entry name" value="Anti-sigma factor FlgM"/>
    <property type="match status" value="1"/>
</dbReference>
<evidence type="ECO:0000256" key="4">
    <source>
        <dbReference type="ARBA" id="ARBA00022795"/>
    </source>
</evidence>
<keyword evidence="11" id="KW-0966">Cell projection</keyword>
<keyword evidence="6" id="KW-0804">Transcription</keyword>